<reference evidence="1 2" key="1">
    <citation type="journal article" date="2011" name="PLoS Pathog.">
        <title>Endophytic Life Strategies Decoded by Genome and Transcriptome Analyses of the Mutualistic Root Symbiont Piriformospora indica.</title>
        <authorList>
            <person name="Zuccaro A."/>
            <person name="Lahrmann U."/>
            <person name="Guldener U."/>
            <person name="Langen G."/>
            <person name="Pfiffi S."/>
            <person name="Biedenkopf D."/>
            <person name="Wong P."/>
            <person name="Samans B."/>
            <person name="Grimm C."/>
            <person name="Basiewicz M."/>
            <person name="Murat C."/>
            <person name="Martin F."/>
            <person name="Kogel K.H."/>
        </authorList>
    </citation>
    <scope>NUCLEOTIDE SEQUENCE [LARGE SCALE GENOMIC DNA]</scope>
    <source>
        <strain evidence="1 2">DSM 11827</strain>
    </source>
</reference>
<gene>
    <name evidence="1" type="ORF">PIIN_10796</name>
</gene>
<sequence>MAGSDSGFFGPLLVGLDASTTTPGGYIASGASLGRIEFSSVVIPSRAATHISLVNPNAAYLGIPSPVSDFYQGLGEFNLWRDMHELLTV</sequence>
<dbReference type="HOGENOM" id="CLU_2455564_0_0_1"/>
<comment type="caution">
    <text evidence="1">The sequence shown here is derived from an EMBL/GenBank/DDBJ whole genome shotgun (WGS) entry which is preliminary data.</text>
</comment>
<evidence type="ECO:0000313" key="2">
    <source>
        <dbReference type="Proteomes" id="UP000007148"/>
    </source>
</evidence>
<accession>G4TZR7</accession>
<evidence type="ECO:0000313" key="1">
    <source>
        <dbReference type="EMBL" id="CCA76810.1"/>
    </source>
</evidence>
<dbReference type="AlphaFoldDB" id="G4TZR7"/>
<dbReference type="EMBL" id="CAFZ01001021">
    <property type="protein sequence ID" value="CCA76810.1"/>
    <property type="molecule type" value="Genomic_DNA"/>
</dbReference>
<name>G4TZR7_SERID</name>
<dbReference type="InParanoid" id="G4TZR7"/>
<proteinExistence type="predicted"/>
<keyword evidence="2" id="KW-1185">Reference proteome</keyword>
<organism evidence="1 2">
    <name type="scientific">Serendipita indica (strain DSM 11827)</name>
    <name type="common">Root endophyte fungus</name>
    <name type="synonym">Piriformospora indica</name>
    <dbReference type="NCBI Taxonomy" id="1109443"/>
    <lineage>
        <taxon>Eukaryota</taxon>
        <taxon>Fungi</taxon>
        <taxon>Dikarya</taxon>
        <taxon>Basidiomycota</taxon>
        <taxon>Agaricomycotina</taxon>
        <taxon>Agaricomycetes</taxon>
        <taxon>Sebacinales</taxon>
        <taxon>Serendipitaceae</taxon>
        <taxon>Serendipita</taxon>
    </lineage>
</organism>
<protein>
    <submittedName>
        <fullName evidence="1">Uncharacterized protein</fullName>
    </submittedName>
</protein>
<dbReference type="Proteomes" id="UP000007148">
    <property type="component" value="Unassembled WGS sequence"/>
</dbReference>